<comment type="caution">
    <text evidence="4">The sequence shown here is derived from an EMBL/GenBank/DDBJ whole genome shotgun (WGS) entry which is preliminary data.</text>
</comment>
<sequence length="254" mass="27812">MGTGHRVGEMAQASGLTIRTLHYYEQIGLLTPSARSAAGHRLYDTSDAQRLYQISLLRRLGMGLGEVRRALDDPEWDVEAAMRTHLAALDERLEATARLRSQVAGALASDGTDLLAVVEEMTTWEPPVQQRIMLLVYADLGTAHAWLVRTFGLVAGELVRDDDGRAVHGELYAGDGIIWLHPEQESYGLASPRSLGSSTASVAVLVDDVDAHHARSVAAGVDVRQDPIDQPYGYRVYSAHDLEGHLWSFMQALD</sequence>
<accession>A0ABT7S2Q0</accession>
<dbReference type="Gene3D" id="1.10.1660.10">
    <property type="match status" value="1"/>
</dbReference>
<dbReference type="PROSITE" id="PS50937">
    <property type="entry name" value="HTH_MERR_2"/>
    <property type="match status" value="1"/>
</dbReference>
<dbReference type="SUPFAM" id="SSF46955">
    <property type="entry name" value="Putative DNA-binding domain"/>
    <property type="match status" value="1"/>
</dbReference>
<dbReference type="Pfam" id="PF13411">
    <property type="entry name" value="MerR_1"/>
    <property type="match status" value="1"/>
</dbReference>
<dbReference type="Proteomes" id="UP001321453">
    <property type="component" value="Unassembled WGS sequence"/>
</dbReference>
<proteinExistence type="predicted"/>
<organism evidence="4 5">
    <name type="scientific">Cellulomonas edaphi</name>
    <dbReference type="NCBI Taxonomy" id="3053468"/>
    <lineage>
        <taxon>Bacteria</taxon>
        <taxon>Bacillati</taxon>
        <taxon>Actinomycetota</taxon>
        <taxon>Actinomycetes</taxon>
        <taxon>Micrococcales</taxon>
        <taxon>Cellulomonadaceae</taxon>
        <taxon>Cellulomonas</taxon>
    </lineage>
</organism>
<dbReference type="InterPro" id="IPR000551">
    <property type="entry name" value="MerR-type_HTH_dom"/>
</dbReference>
<dbReference type="InterPro" id="IPR047057">
    <property type="entry name" value="MerR_fam"/>
</dbReference>
<dbReference type="PROSITE" id="PS00552">
    <property type="entry name" value="HTH_MERR_1"/>
    <property type="match status" value="1"/>
</dbReference>
<reference evidence="4 5" key="1">
    <citation type="submission" date="2023-06" db="EMBL/GenBank/DDBJ databases">
        <title>Cellulomonas sp. MW9 Whole genome sequence.</title>
        <authorList>
            <person name="Park S."/>
        </authorList>
    </citation>
    <scope>NUCLEOTIDE SEQUENCE [LARGE SCALE GENOMIC DNA]</scope>
    <source>
        <strain evidence="4 5">MW9</strain>
    </source>
</reference>
<feature type="domain" description="VOC" evidence="3">
    <location>
        <begin position="128"/>
        <end position="252"/>
    </location>
</feature>
<protein>
    <submittedName>
        <fullName evidence="4">MerR family transcriptional regulator</fullName>
    </submittedName>
</protein>
<evidence type="ECO:0000259" key="2">
    <source>
        <dbReference type="PROSITE" id="PS50937"/>
    </source>
</evidence>
<evidence type="ECO:0000313" key="4">
    <source>
        <dbReference type="EMBL" id="MDM7829890.1"/>
    </source>
</evidence>
<dbReference type="Gene3D" id="3.30.720.120">
    <property type="match status" value="1"/>
</dbReference>
<keyword evidence="5" id="KW-1185">Reference proteome</keyword>
<gene>
    <name evidence="4" type="ORF">QRT05_00970</name>
</gene>
<dbReference type="SMART" id="SM00422">
    <property type="entry name" value="HTH_MERR"/>
    <property type="match status" value="1"/>
</dbReference>
<dbReference type="SUPFAM" id="SSF54593">
    <property type="entry name" value="Glyoxalase/Bleomycin resistance protein/Dihydroxybiphenyl dioxygenase"/>
    <property type="match status" value="1"/>
</dbReference>
<dbReference type="PANTHER" id="PTHR30204:SF90">
    <property type="entry name" value="HTH-TYPE TRANSCRIPTIONAL ACTIVATOR MTA"/>
    <property type="match status" value="1"/>
</dbReference>
<keyword evidence="1" id="KW-0238">DNA-binding</keyword>
<dbReference type="EMBL" id="JAUCGR010000001">
    <property type="protein sequence ID" value="MDM7829890.1"/>
    <property type="molecule type" value="Genomic_DNA"/>
</dbReference>
<dbReference type="Pfam" id="PF00903">
    <property type="entry name" value="Glyoxalase"/>
    <property type="match status" value="1"/>
</dbReference>
<dbReference type="RefSeq" id="WP_289444348.1">
    <property type="nucleotide sequence ID" value="NZ_JAUCGR010000001.1"/>
</dbReference>
<evidence type="ECO:0000313" key="5">
    <source>
        <dbReference type="Proteomes" id="UP001321453"/>
    </source>
</evidence>
<name>A0ABT7S2Q0_9CELL</name>
<evidence type="ECO:0000256" key="1">
    <source>
        <dbReference type="ARBA" id="ARBA00023125"/>
    </source>
</evidence>
<dbReference type="InterPro" id="IPR004360">
    <property type="entry name" value="Glyas_Fos-R_dOase_dom"/>
</dbReference>
<dbReference type="InterPro" id="IPR029068">
    <property type="entry name" value="Glyas_Bleomycin-R_OHBP_Dase"/>
</dbReference>
<dbReference type="InterPro" id="IPR037523">
    <property type="entry name" value="VOC_core"/>
</dbReference>
<evidence type="ECO:0000259" key="3">
    <source>
        <dbReference type="PROSITE" id="PS51819"/>
    </source>
</evidence>
<dbReference type="InterPro" id="IPR009061">
    <property type="entry name" value="DNA-bd_dom_put_sf"/>
</dbReference>
<dbReference type="PROSITE" id="PS51819">
    <property type="entry name" value="VOC"/>
    <property type="match status" value="1"/>
</dbReference>
<feature type="domain" description="HTH merR-type" evidence="2">
    <location>
        <begin position="4"/>
        <end position="73"/>
    </location>
</feature>
<dbReference type="PRINTS" id="PR00040">
    <property type="entry name" value="HTHMERR"/>
</dbReference>
<dbReference type="Gene3D" id="3.30.720.110">
    <property type="match status" value="1"/>
</dbReference>
<dbReference type="PANTHER" id="PTHR30204">
    <property type="entry name" value="REDOX-CYCLING DRUG-SENSING TRANSCRIPTIONAL ACTIVATOR SOXR"/>
    <property type="match status" value="1"/>
</dbReference>